<dbReference type="Proteomes" id="UP000006732">
    <property type="component" value="Chromosome"/>
</dbReference>
<dbReference type="STRING" id="338966.Ppro_1091"/>
<dbReference type="InterPro" id="IPR029052">
    <property type="entry name" value="Metallo-depent_PP-like"/>
</dbReference>
<keyword evidence="3" id="KW-0812">Transmembrane</keyword>
<dbReference type="KEGG" id="ppd:Ppro_1091"/>
<dbReference type="RefSeq" id="WP_011735020.1">
    <property type="nucleotide sequence ID" value="NC_008609.1"/>
</dbReference>
<dbReference type="InterPro" id="IPR051158">
    <property type="entry name" value="Metallophosphoesterase_sf"/>
</dbReference>
<gene>
    <name evidence="5" type="ordered locus">Ppro_1091</name>
</gene>
<dbReference type="PANTHER" id="PTHR31302">
    <property type="entry name" value="TRANSMEMBRANE PROTEIN WITH METALLOPHOSPHOESTERASE DOMAIN-RELATED"/>
    <property type="match status" value="1"/>
</dbReference>
<accession>A1AMZ6</accession>
<dbReference type="Pfam" id="PF00149">
    <property type="entry name" value="Metallophos"/>
    <property type="match status" value="1"/>
</dbReference>
<dbReference type="HOGENOM" id="CLU_025443_0_1_7"/>
<dbReference type="SUPFAM" id="SSF56300">
    <property type="entry name" value="Metallo-dependent phosphatases"/>
    <property type="match status" value="1"/>
</dbReference>
<dbReference type="CDD" id="cd07385">
    <property type="entry name" value="MPP_YkuE_C"/>
    <property type="match status" value="1"/>
</dbReference>
<keyword evidence="1" id="KW-0479">Metal-binding</keyword>
<evidence type="ECO:0000313" key="5">
    <source>
        <dbReference type="EMBL" id="ABK98716.1"/>
    </source>
</evidence>
<dbReference type="GO" id="GO:0016020">
    <property type="term" value="C:membrane"/>
    <property type="evidence" value="ECO:0007669"/>
    <property type="project" value="GOC"/>
</dbReference>
<dbReference type="AlphaFoldDB" id="A1AMZ6"/>
<proteinExistence type="predicted"/>
<keyword evidence="6" id="KW-1185">Reference proteome</keyword>
<dbReference type="Gene3D" id="3.60.21.10">
    <property type="match status" value="1"/>
</dbReference>
<feature type="transmembrane region" description="Helical" evidence="3">
    <location>
        <begin position="35"/>
        <end position="53"/>
    </location>
</feature>
<name>A1AMZ6_PELPD</name>
<evidence type="ECO:0000256" key="3">
    <source>
        <dbReference type="SAM" id="Phobius"/>
    </source>
</evidence>
<dbReference type="GO" id="GO:0009245">
    <property type="term" value="P:lipid A biosynthetic process"/>
    <property type="evidence" value="ECO:0007669"/>
    <property type="project" value="TreeGrafter"/>
</dbReference>
<keyword evidence="3" id="KW-1133">Transmembrane helix</keyword>
<dbReference type="InterPro" id="IPR004843">
    <property type="entry name" value="Calcineurin-like_PHP"/>
</dbReference>
<feature type="transmembrane region" description="Helical" evidence="3">
    <location>
        <begin position="65"/>
        <end position="84"/>
    </location>
</feature>
<evidence type="ECO:0000256" key="2">
    <source>
        <dbReference type="ARBA" id="ARBA00022801"/>
    </source>
</evidence>
<dbReference type="GO" id="GO:0046872">
    <property type="term" value="F:metal ion binding"/>
    <property type="evidence" value="ECO:0007669"/>
    <property type="project" value="UniProtKB-KW"/>
</dbReference>
<feature type="domain" description="Calcineurin-like phosphoesterase" evidence="4">
    <location>
        <begin position="151"/>
        <end position="322"/>
    </location>
</feature>
<sequence length="388" mass="43383">MSLFLITFLSLYGGMHLYAYVRIQRAFRPGRRVLFTLRCLMMLGTGAPFLVRICEQCGLERTTQALAWSGYCWMGFIFILVSTLIPLDLLRLAFSRLSLTVSGFLSPCRSCELALLCALAVSCYGFYEARQIRTERITISNSKIPPSVKRIRIVQLSDVHLGLIVREARLSRMLRVVGELRPDILVSTGDLIDGRLSRREGSAGFSDLEAMLRQVPAPWGKFAVSGNHEYYAGLEHSLEVTKASGFRVLRNEAVVLPIGLVISGCDDAAWKRMSLPPPRLDETALLRALPRDRFRLHLKHRPRVDPRNEGLFDLQLSGHTHKGQIFPFYLLTKLSFPIPSGTTQLNNGSMIHVSRGSGTWGPPIRFLAPPEITVIDIVPARRGATTLP</sequence>
<organism evidence="5 6">
    <name type="scientific">Pelobacter propionicus (strain DSM 2379 / NBRC 103807 / OttBd1)</name>
    <dbReference type="NCBI Taxonomy" id="338966"/>
    <lineage>
        <taxon>Bacteria</taxon>
        <taxon>Pseudomonadati</taxon>
        <taxon>Thermodesulfobacteriota</taxon>
        <taxon>Desulfuromonadia</taxon>
        <taxon>Desulfuromonadales</taxon>
        <taxon>Desulfuromonadaceae</taxon>
        <taxon>Pelobacter</taxon>
    </lineage>
</organism>
<dbReference type="PANTHER" id="PTHR31302:SF31">
    <property type="entry name" value="PHOSPHODIESTERASE YAEI"/>
    <property type="match status" value="1"/>
</dbReference>
<evidence type="ECO:0000313" key="6">
    <source>
        <dbReference type="Proteomes" id="UP000006732"/>
    </source>
</evidence>
<reference evidence="5 6" key="1">
    <citation type="submission" date="2006-10" db="EMBL/GenBank/DDBJ databases">
        <title>Complete sequence of chromosome of Pelobacter propionicus DSM 2379.</title>
        <authorList>
            <consortium name="US DOE Joint Genome Institute"/>
            <person name="Copeland A."/>
            <person name="Lucas S."/>
            <person name="Lapidus A."/>
            <person name="Barry K."/>
            <person name="Detter J.C."/>
            <person name="Glavina del Rio T."/>
            <person name="Hammon N."/>
            <person name="Israni S."/>
            <person name="Dalin E."/>
            <person name="Tice H."/>
            <person name="Pitluck S."/>
            <person name="Saunders E."/>
            <person name="Brettin T."/>
            <person name="Bruce D."/>
            <person name="Han C."/>
            <person name="Tapia R."/>
            <person name="Schmutz J."/>
            <person name="Larimer F."/>
            <person name="Land M."/>
            <person name="Hauser L."/>
            <person name="Kyrpides N."/>
            <person name="Kim E."/>
            <person name="Lovley D."/>
            <person name="Richardson P."/>
        </authorList>
    </citation>
    <scope>NUCLEOTIDE SEQUENCE [LARGE SCALE GENOMIC DNA]</scope>
    <source>
        <strain evidence="6">DSM 2379 / NBRC 103807 / OttBd1</strain>
    </source>
</reference>
<dbReference type="eggNOG" id="COG1408">
    <property type="taxonomic scope" value="Bacteria"/>
</dbReference>
<evidence type="ECO:0000256" key="1">
    <source>
        <dbReference type="ARBA" id="ARBA00022723"/>
    </source>
</evidence>
<protein>
    <submittedName>
        <fullName evidence="5">Metallophosphoesterase</fullName>
    </submittedName>
</protein>
<dbReference type="GO" id="GO:0008758">
    <property type="term" value="F:UDP-2,3-diacylglucosamine hydrolase activity"/>
    <property type="evidence" value="ECO:0007669"/>
    <property type="project" value="TreeGrafter"/>
</dbReference>
<keyword evidence="3" id="KW-0472">Membrane</keyword>
<dbReference type="EMBL" id="CP000482">
    <property type="protein sequence ID" value="ABK98716.1"/>
    <property type="molecule type" value="Genomic_DNA"/>
</dbReference>
<dbReference type="OrthoDB" id="9780884at2"/>
<evidence type="ECO:0000259" key="4">
    <source>
        <dbReference type="Pfam" id="PF00149"/>
    </source>
</evidence>
<keyword evidence="2" id="KW-0378">Hydrolase</keyword>